<dbReference type="FunFam" id="3.20.20.10:FF:000002">
    <property type="entry name" value="Alanine racemase"/>
    <property type="match status" value="1"/>
</dbReference>
<evidence type="ECO:0000256" key="4">
    <source>
        <dbReference type="HAMAP-Rule" id="MF_01201"/>
    </source>
</evidence>
<dbReference type="HAMAP" id="MF_01201">
    <property type="entry name" value="Ala_racemase"/>
    <property type="match status" value="1"/>
</dbReference>
<feature type="modified residue" description="N6-(pyridoxal phosphate)lysine" evidence="4 5">
    <location>
        <position position="34"/>
    </location>
</feature>
<dbReference type="GO" id="GO:0030170">
    <property type="term" value="F:pyridoxal phosphate binding"/>
    <property type="evidence" value="ECO:0007669"/>
    <property type="project" value="UniProtKB-UniRule"/>
</dbReference>
<dbReference type="Pfam" id="PF00842">
    <property type="entry name" value="Ala_racemase_C"/>
    <property type="match status" value="1"/>
</dbReference>
<dbReference type="GO" id="GO:0008784">
    <property type="term" value="F:alanine racemase activity"/>
    <property type="evidence" value="ECO:0007669"/>
    <property type="project" value="UniProtKB-UniRule"/>
</dbReference>
<dbReference type="KEGG" id="parq:DSM112329_03473"/>
<accession>A0AAU7AY91</accession>
<dbReference type="AlphaFoldDB" id="A0AAU7AY91"/>
<feature type="binding site" evidence="4 6">
    <location>
        <position position="125"/>
    </location>
    <ligand>
        <name>substrate</name>
    </ligand>
</feature>
<dbReference type="CDD" id="cd00430">
    <property type="entry name" value="PLPDE_III_AR"/>
    <property type="match status" value="1"/>
</dbReference>
<dbReference type="PANTHER" id="PTHR30511">
    <property type="entry name" value="ALANINE RACEMASE"/>
    <property type="match status" value="1"/>
</dbReference>
<proteinExistence type="inferred from homology"/>
<organism evidence="8">
    <name type="scientific">Paraconexibacter sp. AEG42_29</name>
    <dbReference type="NCBI Taxonomy" id="2997339"/>
    <lineage>
        <taxon>Bacteria</taxon>
        <taxon>Bacillati</taxon>
        <taxon>Actinomycetota</taxon>
        <taxon>Thermoleophilia</taxon>
        <taxon>Solirubrobacterales</taxon>
        <taxon>Paraconexibacteraceae</taxon>
        <taxon>Paraconexibacter</taxon>
    </lineage>
</organism>
<dbReference type="InterPro" id="IPR000821">
    <property type="entry name" value="Ala_racemase"/>
</dbReference>
<comment type="catalytic activity">
    <reaction evidence="4">
        <text>L-alanine = D-alanine</text>
        <dbReference type="Rhea" id="RHEA:20249"/>
        <dbReference type="ChEBI" id="CHEBI:57416"/>
        <dbReference type="ChEBI" id="CHEBI:57972"/>
        <dbReference type="EC" id="5.1.1.1"/>
    </reaction>
</comment>
<dbReference type="InterPro" id="IPR020622">
    <property type="entry name" value="Ala_racemase_pyridoxalP-BS"/>
</dbReference>
<keyword evidence="2 4" id="KW-0663">Pyridoxal phosphate</keyword>
<dbReference type="PRINTS" id="PR00992">
    <property type="entry name" value="ALARACEMASE"/>
</dbReference>
<dbReference type="SUPFAM" id="SSF50621">
    <property type="entry name" value="Alanine racemase C-terminal domain-like"/>
    <property type="match status" value="1"/>
</dbReference>
<comment type="cofactor">
    <cofactor evidence="1 4 5">
        <name>pyridoxal 5'-phosphate</name>
        <dbReference type="ChEBI" id="CHEBI:597326"/>
    </cofactor>
</comment>
<dbReference type="Pfam" id="PF01168">
    <property type="entry name" value="Ala_racemase_N"/>
    <property type="match status" value="1"/>
</dbReference>
<dbReference type="Gene3D" id="2.40.37.10">
    <property type="entry name" value="Lyase, Ornithine Decarboxylase, Chain A, domain 1"/>
    <property type="match status" value="1"/>
</dbReference>
<dbReference type="InterPro" id="IPR009006">
    <property type="entry name" value="Ala_racemase/Decarboxylase_C"/>
</dbReference>
<gene>
    <name evidence="8" type="primary">alr</name>
    <name evidence="8" type="ORF">DSM112329_03473</name>
</gene>
<evidence type="ECO:0000259" key="7">
    <source>
        <dbReference type="SMART" id="SM01005"/>
    </source>
</evidence>
<dbReference type="EC" id="5.1.1.1" evidence="4"/>
<evidence type="ECO:0000256" key="1">
    <source>
        <dbReference type="ARBA" id="ARBA00001933"/>
    </source>
</evidence>
<evidence type="ECO:0000313" key="8">
    <source>
        <dbReference type="EMBL" id="XAY06599.1"/>
    </source>
</evidence>
<evidence type="ECO:0000256" key="3">
    <source>
        <dbReference type="ARBA" id="ARBA00023235"/>
    </source>
</evidence>
<comment type="function">
    <text evidence="4">Catalyzes the interconversion of L-alanine and D-alanine. May also act on other amino acids.</text>
</comment>
<dbReference type="PROSITE" id="PS00395">
    <property type="entry name" value="ALANINE_RACEMASE"/>
    <property type="match status" value="1"/>
</dbReference>
<comment type="pathway">
    <text evidence="4">Amino-acid biosynthesis; D-alanine biosynthesis; D-alanine from L-alanine: step 1/1.</text>
</comment>
<dbReference type="GO" id="GO:0030632">
    <property type="term" value="P:D-alanine biosynthetic process"/>
    <property type="evidence" value="ECO:0007669"/>
    <property type="project" value="UniProtKB-UniRule"/>
</dbReference>
<dbReference type="RefSeq" id="WP_354697828.1">
    <property type="nucleotide sequence ID" value="NZ_CP114014.1"/>
</dbReference>
<feature type="active site" description="Proton acceptor; specific for L-alanine" evidence="4">
    <location>
        <position position="250"/>
    </location>
</feature>
<dbReference type="GO" id="GO:0005829">
    <property type="term" value="C:cytosol"/>
    <property type="evidence" value="ECO:0007669"/>
    <property type="project" value="TreeGrafter"/>
</dbReference>
<protein>
    <recommendedName>
        <fullName evidence="4">Alanine racemase</fullName>
        <ecNumber evidence="4">5.1.1.1</ecNumber>
    </recommendedName>
</protein>
<evidence type="ECO:0000256" key="6">
    <source>
        <dbReference type="PIRSR" id="PIRSR600821-52"/>
    </source>
</evidence>
<evidence type="ECO:0000256" key="2">
    <source>
        <dbReference type="ARBA" id="ARBA00022898"/>
    </source>
</evidence>
<dbReference type="PANTHER" id="PTHR30511:SF0">
    <property type="entry name" value="ALANINE RACEMASE, CATABOLIC-RELATED"/>
    <property type="match status" value="1"/>
</dbReference>
<sequence length="361" mass="37398">MARAVARVDLDAVAHNVRVLAAAAPGTQVCAVVKANAYGHGAVACARAARQAGAGWLGVAGAAEAAALRAAGIDGPLLVMGSLDGEDLGIALAADADVVVWDEGFLGTLPSTARVHVKLDSGMGRLGTRDPDTATRLVEQAGPRLRGAMTHFATADDRADAFFDEQLARFTAWIGPIREQRPDLLVHAANSAAILRDAAAHFDLVRPGIGVYGLDPFGEDAAAHDLRPALTFTSHVAAIKHCAAGESAGYGRRFVAARDTVLATVPVGYGDGWRRATTGRADVLIGGARHEQVGTVSMDNITVDLGPDGLSGRVAVGDEVVLVGPGLPAEEVAARSETINYEVTTALLPRTRRDYLGQAAR</sequence>
<name>A0AAU7AY91_9ACTN</name>
<dbReference type="InterPro" id="IPR029066">
    <property type="entry name" value="PLP-binding_barrel"/>
</dbReference>
<feature type="active site" description="Proton acceptor; specific for D-alanine" evidence="4">
    <location>
        <position position="34"/>
    </location>
</feature>
<feature type="binding site" evidence="4 6">
    <location>
        <position position="298"/>
    </location>
    <ligand>
        <name>substrate</name>
    </ligand>
</feature>
<evidence type="ECO:0000256" key="5">
    <source>
        <dbReference type="PIRSR" id="PIRSR600821-50"/>
    </source>
</evidence>
<dbReference type="NCBIfam" id="TIGR00492">
    <property type="entry name" value="alr"/>
    <property type="match status" value="1"/>
</dbReference>
<dbReference type="Gene3D" id="3.20.20.10">
    <property type="entry name" value="Alanine racemase"/>
    <property type="match status" value="1"/>
</dbReference>
<keyword evidence="3 4" id="KW-0413">Isomerase</keyword>
<dbReference type="SUPFAM" id="SSF51419">
    <property type="entry name" value="PLP-binding barrel"/>
    <property type="match status" value="1"/>
</dbReference>
<comment type="similarity">
    <text evidence="4">Belongs to the alanine racemase family.</text>
</comment>
<feature type="domain" description="Alanine racemase C-terminal" evidence="7">
    <location>
        <begin position="229"/>
        <end position="356"/>
    </location>
</feature>
<reference evidence="8" key="1">
    <citation type="submission" date="2022-12" db="EMBL/GenBank/DDBJ databases">
        <title>Paraconexibacter alkalitolerans sp. nov. and Baekduia alba sp. nov., isolated from soil and emended description of the genera Paraconexibacter (Chun et al., 2020) and Baekduia (An et al., 2020).</title>
        <authorList>
            <person name="Vieira S."/>
            <person name="Huber K.J."/>
            <person name="Geppert A."/>
            <person name="Wolf J."/>
            <person name="Neumann-Schaal M."/>
            <person name="Muesken M."/>
            <person name="Overmann J."/>
        </authorList>
    </citation>
    <scope>NUCLEOTIDE SEQUENCE</scope>
    <source>
        <strain evidence="8">AEG42_29</strain>
    </source>
</reference>
<dbReference type="InterPro" id="IPR001608">
    <property type="entry name" value="Ala_racemase_N"/>
</dbReference>
<dbReference type="InterPro" id="IPR011079">
    <property type="entry name" value="Ala_racemase_C"/>
</dbReference>
<dbReference type="GO" id="GO:0009252">
    <property type="term" value="P:peptidoglycan biosynthetic process"/>
    <property type="evidence" value="ECO:0007669"/>
    <property type="project" value="TreeGrafter"/>
</dbReference>
<dbReference type="SMART" id="SM01005">
    <property type="entry name" value="Ala_racemase_C"/>
    <property type="match status" value="1"/>
</dbReference>
<dbReference type="EMBL" id="CP114014">
    <property type="protein sequence ID" value="XAY06599.1"/>
    <property type="molecule type" value="Genomic_DNA"/>
</dbReference>